<dbReference type="GO" id="GO:0006417">
    <property type="term" value="P:regulation of translation"/>
    <property type="evidence" value="ECO:0007669"/>
    <property type="project" value="TreeGrafter"/>
</dbReference>
<dbReference type="PANTHER" id="PTHR37461:SF1">
    <property type="entry name" value="ANTI-SIGMA-K FACTOR RSKA"/>
    <property type="match status" value="1"/>
</dbReference>
<gene>
    <name evidence="6" type="ORF">E6H04_09895</name>
</gene>
<evidence type="ECO:0000256" key="3">
    <source>
        <dbReference type="ARBA" id="ARBA00022989"/>
    </source>
</evidence>
<evidence type="ECO:0000259" key="5">
    <source>
        <dbReference type="Pfam" id="PF13490"/>
    </source>
</evidence>
<dbReference type="AlphaFoldDB" id="A0A537J8F0"/>
<proteinExistence type="predicted"/>
<evidence type="ECO:0000256" key="1">
    <source>
        <dbReference type="ARBA" id="ARBA00004167"/>
    </source>
</evidence>
<comment type="subcellular location">
    <subcellularLocation>
        <location evidence="1">Membrane</location>
        <topology evidence="1">Single-pass membrane protein</topology>
    </subcellularLocation>
</comment>
<organism evidence="6 7">
    <name type="scientific">Candidatus Segetimicrobium genomatis</name>
    <dbReference type="NCBI Taxonomy" id="2569760"/>
    <lineage>
        <taxon>Bacteria</taxon>
        <taxon>Bacillati</taxon>
        <taxon>Candidatus Sysuimicrobiota</taxon>
        <taxon>Candidatus Sysuimicrobiia</taxon>
        <taxon>Candidatus Sysuimicrobiales</taxon>
        <taxon>Candidatus Segetimicrobiaceae</taxon>
        <taxon>Candidatus Segetimicrobium</taxon>
    </lineage>
</organism>
<dbReference type="Pfam" id="PF13490">
    <property type="entry name" value="zf-HC2"/>
    <property type="match status" value="1"/>
</dbReference>
<dbReference type="GO" id="GO:0016989">
    <property type="term" value="F:sigma factor antagonist activity"/>
    <property type="evidence" value="ECO:0007669"/>
    <property type="project" value="TreeGrafter"/>
</dbReference>
<dbReference type="InterPro" id="IPR041916">
    <property type="entry name" value="Anti_sigma_zinc_sf"/>
</dbReference>
<keyword evidence="3" id="KW-1133">Transmembrane helix</keyword>
<name>A0A537J8F0_9BACT</name>
<reference evidence="6 7" key="1">
    <citation type="journal article" date="2019" name="Nat. Microbiol.">
        <title>Mediterranean grassland soil C-N compound turnover is dependent on rainfall and depth, and is mediated by genomically divergent microorganisms.</title>
        <authorList>
            <person name="Diamond S."/>
            <person name="Andeer P.F."/>
            <person name="Li Z."/>
            <person name="Crits-Christoph A."/>
            <person name="Burstein D."/>
            <person name="Anantharaman K."/>
            <person name="Lane K.R."/>
            <person name="Thomas B.C."/>
            <person name="Pan C."/>
            <person name="Northen T.R."/>
            <person name="Banfield J.F."/>
        </authorList>
    </citation>
    <scope>NUCLEOTIDE SEQUENCE [LARGE SCALE GENOMIC DNA]</scope>
    <source>
        <strain evidence="6">NP_7</strain>
    </source>
</reference>
<comment type="caution">
    <text evidence="6">The sequence shown here is derived from an EMBL/GenBank/DDBJ whole genome shotgun (WGS) entry which is preliminary data.</text>
</comment>
<dbReference type="InterPro" id="IPR051474">
    <property type="entry name" value="Anti-sigma-K/W_factor"/>
</dbReference>
<dbReference type="PANTHER" id="PTHR37461">
    <property type="entry name" value="ANTI-SIGMA-K FACTOR RSKA"/>
    <property type="match status" value="1"/>
</dbReference>
<dbReference type="InterPro" id="IPR027383">
    <property type="entry name" value="Znf_put"/>
</dbReference>
<sequence length="170" mass="17910">MINHHRAGHLLSSYLDGELLPEEATAVQGHLLECAACRAAFERLRATKGLLGELPVAEPPVEFWSTVREPGPGRPPAARLPWPGSIPRRRVAWGAAAALAVGLVLALTPVIKGTVDRLHAAEIGVDLYVREHAFGMSIEPLADRGFLGVVVGDADLVLAGEPSRAGGSPP</sequence>
<dbReference type="Gene3D" id="1.10.10.1320">
    <property type="entry name" value="Anti-sigma factor, zinc-finger domain"/>
    <property type="match status" value="1"/>
</dbReference>
<dbReference type="Proteomes" id="UP000320048">
    <property type="component" value="Unassembled WGS sequence"/>
</dbReference>
<keyword evidence="4" id="KW-0472">Membrane</keyword>
<accession>A0A537J8F0</accession>
<keyword evidence="2" id="KW-0812">Transmembrane</keyword>
<feature type="domain" description="Putative zinc-finger" evidence="5">
    <location>
        <begin position="10"/>
        <end position="38"/>
    </location>
</feature>
<evidence type="ECO:0000256" key="4">
    <source>
        <dbReference type="ARBA" id="ARBA00023136"/>
    </source>
</evidence>
<evidence type="ECO:0000256" key="2">
    <source>
        <dbReference type="ARBA" id="ARBA00022692"/>
    </source>
</evidence>
<evidence type="ECO:0000313" key="6">
    <source>
        <dbReference type="EMBL" id="TMI79807.1"/>
    </source>
</evidence>
<dbReference type="GO" id="GO:0016020">
    <property type="term" value="C:membrane"/>
    <property type="evidence" value="ECO:0007669"/>
    <property type="project" value="UniProtKB-SubCell"/>
</dbReference>
<evidence type="ECO:0000313" key="7">
    <source>
        <dbReference type="Proteomes" id="UP000320048"/>
    </source>
</evidence>
<dbReference type="EMBL" id="VBAO01000258">
    <property type="protein sequence ID" value="TMI79807.1"/>
    <property type="molecule type" value="Genomic_DNA"/>
</dbReference>
<protein>
    <recommendedName>
        <fullName evidence="5">Putative zinc-finger domain-containing protein</fullName>
    </recommendedName>
</protein>